<name>A0A7G9W9X8_ALKCA</name>
<dbReference type="InterPro" id="IPR001633">
    <property type="entry name" value="EAL_dom"/>
</dbReference>
<dbReference type="PANTHER" id="PTHR44757:SF2">
    <property type="entry name" value="BIOFILM ARCHITECTURE MAINTENANCE PROTEIN MBAA"/>
    <property type="match status" value="1"/>
</dbReference>
<dbReference type="Gene3D" id="3.40.50.2300">
    <property type="match status" value="2"/>
</dbReference>
<feature type="domain" description="GGDEF" evidence="3">
    <location>
        <begin position="456"/>
        <end position="588"/>
    </location>
</feature>
<dbReference type="EMBL" id="CP058559">
    <property type="protein sequence ID" value="QNO15490.1"/>
    <property type="molecule type" value="Genomic_DNA"/>
</dbReference>
<dbReference type="InterPro" id="IPR029787">
    <property type="entry name" value="Nucleotide_cyclase"/>
</dbReference>
<dbReference type="InterPro" id="IPR043128">
    <property type="entry name" value="Rev_trsase/Diguanyl_cyclase"/>
</dbReference>
<reference evidence="4 5" key="1">
    <citation type="submission" date="2020-07" db="EMBL/GenBank/DDBJ databases">
        <title>Alkalicella. sp. LB2 genome.</title>
        <authorList>
            <person name="Postec A."/>
            <person name="Quemeneur M."/>
        </authorList>
    </citation>
    <scope>NUCLEOTIDE SEQUENCE [LARGE SCALE GENOMIC DNA]</scope>
    <source>
        <strain evidence="4 5">LB2</strain>
    </source>
</reference>
<evidence type="ECO:0000259" key="3">
    <source>
        <dbReference type="PROSITE" id="PS50887"/>
    </source>
</evidence>
<dbReference type="KEGG" id="acae:HYG86_12290"/>
<keyword evidence="5" id="KW-1185">Reference proteome</keyword>
<dbReference type="SMART" id="SM00052">
    <property type="entry name" value="EAL"/>
    <property type="match status" value="1"/>
</dbReference>
<dbReference type="InterPro" id="IPR000160">
    <property type="entry name" value="GGDEF_dom"/>
</dbReference>
<dbReference type="Gene3D" id="3.30.70.270">
    <property type="match status" value="1"/>
</dbReference>
<keyword evidence="1" id="KW-0812">Transmembrane</keyword>
<dbReference type="PANTHER" id="PTHR44757">
    <property type="entry name" value="DIGUANYLATE CYCLASE DGCP"/>
    <property type="match status" value="1"/>
</dbReference>
<dbReference type="PROSITE" id="PS50887">
    <property type="entry name" value="GGDEF"/>
    <property type="match status" value="1"/>
</dbReference>
<protein>
    <submittedName>
        <fullName evidence="4">EAL domain-containing protein</fullName>
    </submittedName>
</protein>
<evidence type="ECO:0000259" key="2">
    <source>
        <dbReference type="PROSITE" id="PS50883"/>
    </source>
</evidence>
<sequence length="854" mass="96846">MSIRKSITLLLTTIFLCVVTISNSEAYGSKEVKNILVISSYHRGLAWSDSFNEAIMAASDEKYDEVNIFIEHMDWKNNPTKENLNLLYQMFSYKYQDVIWDMIITFDDAALEFAIDNRGEILTYAPIVFAGVSELSAKELTSGHKDISGVTEEFDIENTMDLALALYPQLENIYIINDMTRSGVTMGNQAALSIKAAYPELNIISTDELYLEEVINKANKLPDNSAVLITVFYTDADTSILGFKSNTRYFVENVGNVPIFVLYDFNLGTGAIGGSVLSGNIQGMQAFDIAYDVIWNGENIDSIPFVVGQSYSKIVDYYALKEMSLDNAQIPEGFEIINKPLTLLDTHKELVISVLIIGAMLVVFIAILAYYVKRLIYMRNSLENINSEQLKLYEELATSDEELKAQFVELEYTNKELATAQDRLKHMAYHDFLTGLPNRAGFSRSFNNLVEGNTAEEINIIMLDIDNFKLVNDTMGHIFGDEVITKVGQRIENIVKPDAEVYRLGGDEFVIMVPNEDAEKVANFAQGVLEFFHSPLIIKGNSINISFSMGMVTYPKDGLDADELIKKADIAMYKSKSVSKGTLTIFTEQMFEDLNRRKKIEQHLRDALENNELYLNFQPQYNIKENKVWGVESLVRWKNEELGSVSPAEFISIAEETQMIIPIGNFVLEESCKFIKALHEMGYNDLCISINISPAQLVQVDFVETVLRIIEKHQVSFHSIEFEITESIMLDSFDMVIEKLDILRERGIKIALDDFGTGYSSLTYLRLLPINTLKIDKSFINDINMNFNEESFLSAIIDMGKLIQIEIVAEGVELLEQYNFVSNNLCDRVQGYYYAKPMTGEDVIEFIKKSQRNI</sequence>
<dbReference type="CDD" id="cd01948">
    <property type="entry name" value="EAL"/>
    <property type="match status" value="1"/>
</dbReference>
<dbReference type="InterPro" id="IPR035919">
    <property type="entry name" value="EAL_sf"/>
</dbReference>
<feature type="transmembrane region" description="Helical" evidence="1">
    <location>
        <begin position="350"/>
        <end position="372"/>
    </location>
</feature>
<keyword evidence="1" id="KW-0472">Membrane</keyword>
<dbReference type="InterPro" id="IPR052155">
    <property type="entry name" value="Biofilm_reg_signaling"/>
</dbReference>
<dbReference type="SUPFAM" id="SSF141868">
    <property type="entry name" value="EAL domain-like"/>
    <property type="match status" value="1"/>
</dbReference>
<gene>
    <name evidence="4" type="ORF">HYG86_12290</name>
</gene>
<dbReference type="SUPFAM" id="SSF55073">
    <property type="entry name" value="Nucleotide cyclase"/>
    <property type="match status" value="1"/>
</dbReference>
<dbReference type="Proteomes" id="UP000516160">
    <property type="component" value="Chromosome"/>
</dbReference>
<dbReference type="SMART" id="SM00267">
    <property type="entry name" value="GGDEF"/>
    <property type="match status" value="1"/>
</dbReference>
<proteinExistence type="predicted"/>
<dbReference type="CDD" id="cd01949">
    <property type="entry name" value="GGDEF"/>
    <property type="match status" value="1"/>
</dbReference>
<evidence type="ECO:0000313" key="5">
    <source>
        <dbReference type="Proteomes" id="UP000516160"/>
    </source>
</evidence>
<keyword evidence="1" id="KW-1133">Transmembrane helix</keyword>
<accession>A0A7G9W9X8</accession>
<dbReference type="PROSITE" id="PS50883">
    <property type="entry name" value="EAL"/>
    <property type="match status" value="1"/>
</dbReference>
<evidence type="ECO:0000256" key="1">
    <source>
        <dbReference type="SAM" id="Phobius"/>
    </source>
</evidence>
<evidence type="ECO:0000313" key="4">
    <source>
        <dbReference type="EMBL" id="QNO15490.1"/>
    </source>
</evidence>
<dbReference type="NCBIfam" id="TIGR00254">
    <property type="entry name" value="GGDEF"/>
    <property type="match status" value="1"/>
</dbReference>
<dbReference type="AlphaFoldDB" id="A0A7G9W9X8"/>
<feature type="domain" description="EAL" evidence="2">
    <location>
        <begin position="597"/>
        <end position="851"/>
    </location>
</feature>
<dbReference type="RefSeq" id="WP_213165852.1">
    <property type="nucleotide sequence ID" value="NZ_CP058559.1"/>
</dbReference>
<organism evidence="4 5">
    <name type="scientific">Alkalicella caledoniensis</name>
    <dbReference type="NCBI Taxonomy" id="2731377"/>
    <lineage>
        <taxon>Bacteria</taxon>
        <taxon>Bacillati</taxon>
        <taxon>Bacillota</taxon>
        <taxon>Clostridia</taxon>
        <taxon>Eubacteriales</taxon>
        <taxon>Proteinivoracaceae</taxon>
        <taxon>Alkalicella</taxon>
    </lineage>
</organism>
<dbReference type="Gene3D" id="3.20.20.450">
    <property type="entry name" value="EAL domain"/>
    <property type="match status" value="1"/>
</dbReference>
<dbReference type="Pfam" id="PF00563">
    <property type="entry name" value="EAL"/>
    <property type="match status" value="1"/>
</dbReference>
<dbReference type="Pfam" id="PF00990">
    <property type="entry name" value="GGDEF"/>
    <property type="match status" value="1"/>
</dbReference>